<accession>A0ABP8G3W3</accession>
<sequence length="332" mass="37205">MKSSNLSCNLKKAIVTGMLACPFTYSFGQKFTIPVFPDTQTEISKDPEMLFSQVNWIKEHKDSLHIPIALHVGDVVDFNNHSQWEYASEAFDILDEAGVPYAITVGNHDTHAIGLHSGSAAPGNVNANLRNTDKFNSYFPIYRFKKQRGRFEENKSDNAYYTFRAGGLDWLVLTLEFTSRRDPINWADEVVASHPSFNVIIVTHYFLNPDGSIGQRNAGYGNLSPQEINDFLVKKYPNILMVLSGHVDGSAWHVEKGDKGNNVYEILQDFQGKKYGMGGGYLRLLEIDTQAKSISAKIYSPYHDKEMGGTSTFSFSNVDFITKFPTGEALND</sequence>
<evidence type="ECO:0000259" key="1">
    <source>
        <dbReference type="Pfam" id="PF00149"/>
    </source>
</evidence>
<reference evidence="3" key="1">
    <citation type="journal article" date="2019" name="Int. J. Syst. Evol. Microbiol.">
        <title>The Global Catalogue of Microorganisms (GCM) 10K type strain sequencing project: providing services to taxonomists for standard genome sequencing and annotation.</title>
        <authorList>
            <consortium name="The Broad Institute Genomics Platform"/>
            <consortium name="The Broad Institute Genome Sequencing Center for Infectious Disease"/>
            <person name="Wu L."/>
            <person name="Ma J."/>
        </authorList>
    </citation>
    <scope>NUCLEOTIDE SEQUENCE [LARGE SCALE GENOMIC DNA]</scope>
    <source>
        <strain evidence="3">JCM 17664</strain>
    </source>
</reference>
<dbReference type="Proteomes" id="UP001501207">
    <property type="component" value="Unassembled WGS sequence"/>
</dbReference>
<proteinExistence type="predicted"/>
<dbReference type="PANTHER" id="PTHR43143">
    <property type="entry name" value="METALLOPHOSPHOESTERASE, CALCINEURIN SUPERFAMILY"/>
    <property type="match status" value="1"/>
</dbReference>
<dbReference type="PANTHER" id="PTHR43143:SF5">
    <property type="entry name" value="SECRETED PROTEIN"/>
    <property type="match status" value="1"/>
</dbReference>
<dbReference type="InterPro" id="IPR029052">
    <property type="entry name" value="Metallo-depent_PP-like"/>
</dbReference>
<keyword evidence="3" id="KW-1185">Reference proteome</keyword>
<protein>
    <submittedName>
        <fullName evidence="2">Metallophosphoesterase</fullName>
    </submittedName>
</protein>
<evidence type="ECO:0000313" key="2">
    <source>
        <dbReference type="EMBL" id="GAA4316904.1"/>
    </source>
</evidence>
<name>A0ABP8G3W3_9BACT</name>
<comment type="caution">
    <text evidence="2">The sequence shown here is derived from an EMBL/GenBank/DDBJ whole genome shotgun (WGS) entry which is preliminary data.</text>
</comment>
<organism evidence="2 3">
    <name type="scientific">Compostibacter hankyongensis</name>
    <dbReference type="NCBI Taxonomy" id="1007089"/>
    <lineage>
        <taxon>Bacteria</taxon>
        <taxon>Pseudomonadati</taxon>
        <taxon>Bacteroidota</taxon>
        <taxon>Chitinophagia</taxon>
        <taxon>Chitinophagales</taxon>
        <taxon>Chitinophagaceae</taxon>
        <taxon>Compostibacter</taxon>
    </lineage>
</organism>
<dbReference type="SUPFAM" id="SSF56300">
    <property type="entry name" value="Metallo-dependent phosphatases"/>
    <property type="match status" value="1"/>
</dbReference>
<evidence type="ECO:0000313" key="3">
    <source>
        <dbReference type="Proteomes" id="UP001501207"/>
    </source>
</evidence>
<dbReference type="InterPro" id="IPR051918">
    <property type="entry name" value="STPP_CPPED1"/>
</dbReference>
<dbReference type="EMBL" id="BAABFN010000019">
    <property type="protein sequence ID" value="GAA4316904.1"/>
    <property type="molecule type" value="Genomic_DNA"/>
</dbReference>
<dbReference type="InterPro" id="IPR004843">
    <property type="entry name" value="Calcineurin-like_PHP"/>
</dbReference>
<gene>
    <name evidence="2" type="ORF">GCM10023143_28660</name>
</gene>
<dbReference type="Gene3D" id="3.60.21.10">
    <property type="match status" value="1"/>
</dbReference>
<dbReference type="RefSeq" id="WP_344980532.1">
    <property type="nucleotide sequence ID" value="NZ_BAABFN010000019.1"/>
</dbReference>
<feature type="domain" description="Calcineurin-like phosphoesterase" evidence="1">
    <location>
        <begin position="54"/>
        <end position="247"/>
    </location>
</feature>
<dbReference type="Pfam" id="PF00149">
    <property type="entry name" value="Metallophos"/>
    <property type="match status" value="1"/>
</dbReference>